<gene>
    <name evidence="2" type="ORF">S01H1_62591</name>
</gene>
<sequence>LIIADSHIPFEHPDYLEFCHEIRKKERCGTVVHIGDLVDNHSISYHEHDPDLWSPIQEMEKTDKILAKWFKAFPDVLLTIGNHDSLVDRKGKTVGLPKRCFKPYRDIWGLPDGWEDGFHFEIDGVVYQHGTGCSGKLAHLDLAISNRSSTVIGHSHSFAGIAYTASSKDCIFGMNVGCGIHAKSMAFAYGKDFKHKPIVGCGVVCGGEDPQYFRMRL</sequence>
<dbReference type="Gene3D" id="3.60.21.10">
    <property type="match status" value="1"/>
</dbReference>
<protein>
    <recommendedName>
        <fullName evidence="1">Calcineurin-like phosphoesterase domain-containing protein</fullName>
    </recommendedName>
</protein>
<evidence type="ECO:0000313" key="2">
    <source>
        <dbReference type="EMBL" id="GAG41658.1"/>
    </source>
</evidence>
<dbReference type="Pfam" id="PF00149">
    <property type="entry name" value="Metallophos"/>
    <property type="match status" value="1"/>
</dbReference>
<proteinExistence type="predicted"/>
<accession>X0XYJ2</accession>
<dbReference type="SUPFAM" id="SSF56300">
    <property type="entry name" value="Metallo-dependent phosphatases"/>
    <property type="match status" value="1"/>
</dbReference>
<comment type="caution">
    <text evidence="2">The sequence shown here is derived from an EMBL/GenBank/DDBJ whole genome shotgun (WGS) entry which is preliminary data.</text>
</comment>
<dbReference type="InterPro" id="IPR029052">
    <property type="entry name" value="Metallo-depent_PP-like"/>
</dbReference>
<dbReference type="AlphaFoldDB" id="X0XYJ2"/>
<feature type="non-terminal residue" evidence="2">
    <location>
        <position position="1"/>
    </location>
</feature>
<dbReference type="InterPro" id="IPR004843">
    <property type="entry name" value="Calcineurin-like_PHP"/>
</dbReference>
<organism evidence="2">
    <name type="scientific">marine sediment metagenome</name>
    <dbReference type="NCBI Taxonomy" id="412755"/>
    <lineage>
        <taxon>unclassified sequences</taxon>
        <taxon>metagenomes</taxon>
        <taxon>ecological metagenomes</taxon>
    </lineage>
</organism>
<dbReference type="GO" id="GO:0016787">
    <property type="term" value="F:hydrolase activity"/>
    <property type="evidence" value="ECO:0007669"/>
    <property type="project" value="InterPro"/>
</dbReference>
<name>X0XYJ2_9ZZZZ</name>
<evidence type="ECO:0000259" key="1">
    <source>
        <dbReference type="Pfam" id="PF00149"/>
    </source>
</evidence>
<dbReference type="CDD" id="cd00838">
    <property type="entry name" value="MPP_superfamily"/>
    <property type="match status" value="1"/>
</dbReference>
<feature type="domain" description="Calcineurin-like phosphoesterase" evidence="1">
    <location>
        <begin position="1"/>
        <end position="130"/>
    </location>
</feature>
<dbReference type="EMBL" id="BARS01041123">
    <property type="protein sequence ID" value="GAG41658.1"/>
    <property type="molecule type" value="Genomic_DNA"/>
</dbReference>
<reference evidence="2" key="1">
    <citation type="journal article" date="2014" name="Front. Microbiol.">
        <title>High frequency of phylogenetically diverse reductive dehalogenase-homologous genes in deep subseafloor sedimentary metagenomes.</title>
        <authorList>
            <person name="Kawai M."/>
            <person name="Futagami T."/>
            <person name="Toyoda A."/>
            <person name="Takaki Y."/>
            <person name="Nishi S."/>
            <person name="Hori S."/>
            <person name="Arai W."/>
            <person name="Tsubouchi T."/>
            <person name="Morono Y."/>
            <person name="Uchiyama I."/>
            <person name="Ito T."/>
            <person name="Fujiyama A."/>
            <person name="Inagaki F."/>
            <person name="Takami H."/>
        </authorList>
    </citation>
    <scope>NUCLEOTIDE SEQUENCE</scope>
    <source>
        <strain evidence="2">Expedition CK06-06</strain>
    </source>
</reference>